<keyword evidence="2" id="KW-1185">Reference proteome</keyword>
<reference evidence="1 2" key="1">
    <citation type="journal article" date="2020" name="G3 (Bethesda)">
        <title>Improved Reference Genome for Cyclotella cryptica CCMP332, a Model for Cell Wall Morphogenesis, Salinity Adaptation, and Lipid Production in Diatoms (Bacillariophyta).</title>
        <authorList>
            <person name="Roberts W.R."/>
            <person name="Downey K.M."/>
            <person name="Ruck E.C."/>
            <person name="Traller J.C."/>
            <person name="Alverson A.J."/>
        </authorList>
    </citation>
    <scope>NUCLEOTIDE SEQUENCE [LARGE SCALE GENOMIC DNA]</scope>
    <source>
        <strain evidence="1 2">CCMP332</strain>
    </source>
</reference>
<gene>
    <name evidence="1" type="ORF">HJC23_006330</name>
</gene>
<dbReference type="EMBL" id="JABMIG020000075">
    <property type="protein sequence ID" value="KAL3795009.1"/>
    <property type="molecule type" value="Genomic_DNA"/>
</dbReference>
<sequence>MKVPSSLLLHYFETAFKRLQNLIDIPPPQHDDDALPTTTNGLDRHRSRIIQAQITSLDETLAEWTNRHHDSSIDRETVQLVLRQVGEGNFSSISFDATNDYQSQGGRDQEVLITQMMDKTNDMARKAFSHLVLYVEWQFDHGMQSPAPSPGFNLRGRDTTDTELDRSSILEYCALMISAVRLDSVQEYLCTGGELFSSAEKTGVVPNMELDTVDSRLVYIQHLIWRALGWDPDFASRQLLQFFSENEECNHDNSLMADENVVETLTKYASSMAVAISNATTTPNTDDGTTRIVNVSYSEKIVSVPYHSMNDDHGTIHSLSAPTSHSIHEHSTTQQRHQLDIAQKTSLLQQQIWEEFELLSPSEQTKTLERAEVVQKEFLEKVMNTPPGPERVVMMQNMDEDAQRSLVIYKLWCSRKSSGE</sequence>
<protein>
    <recommendedName>
        <fullName evidence="3">Nuclear pore complex protein</fullName>
    </recommendedName>
</protein>
<evidence type="ECO:0000313" key="2">
    <source>
        <dbReference type="Proteomes" id="UP001516023"/>
    </source>
</evidence>
<accession>A0ABD3Q3F6</accession>
<proteinExistence type="predicted"/>
<name>A0ABD3Q3F6_9STRA</name>
<organism evidence="1 2">
    <name type="scientific">Cyclotella cryptica</name>
    <dbReference type="NCBI Taxonomy" id="29204"/>
    <lineage>
        <taxon>Eukaryota</taxon>
        <taxon>Sar</taxon>
        <taxon>Stramenopiles</taxon>
        <taxon>Ochrophyta</taxon>
        <taxon>Bacillariophyta</taxon>
        <taxon>Coscinodiscophyceae</taxon>
        <taxon>Thalassiosirophycidae</taxon>
        <taxon>Stephanodiscales</taxon>
        <taxon>Stephanodiscaceae</taxon>
        <taxon>Cyclotella</taxon>
    </lineage>
</organism>
<comment type="caution">
    <text evidence="1">The sequence shown here is derived from an EMBL/GenBank/DDBJ whole genome shotgun (WGS) entry which is preliminary data.</text>
</comment>
<dbReference type="Proteomes" id="UP001516023">
    <property type="component" value="Unassembled WGS sequence"/>
</dbReference>
<evidence type="ECO:0000313" key="1">
    <source>
        <dbReference type="EMBL" id="KAL3795009.1"/>
    </source>
</evidence>
<dbReference type="AlphaFoldDB" id="A0ABD3Q3F6"/>
<evidence type="ECO:0008006" key="3">
    <source>
        <dbReference type="Google" id="ProtNLM"/>
    </source>
</evidence>